<dbReference type="HOGENOM" id="CLU_1247941_0_0_1"/>
<gene>
    <name evidence="1" type="ORF">CH063_13492</name>
</gene>
<evidence type="ECO:0000313" key="1">
    <source>
        <dbReference type="EMBL" id="CCF43929.1"/>
    </source>
</evidence>
<dbReference type="Proteomes" id="UP000007174">
    <property type="component" value="Unassembled WGS sequence"/>
</dbReference>
<dbReference type="EMBL" id="CACQ02006487">
    <property type="protein sequence ID" value="CCF43929.1"/>
    <property type="molecule type" value="Genomic_DNA"/>
</dbReference>
<accession>H1VUM0</accession>
<reference evidence="2" key="1">
    <citation type="journal article" date="2012" name="Nat. Genet.">
        <title>Lifestyle transitions in plant pathogenic Colletotrichum fungi deciphered by genome and transcriptome analyses.</title>
        <authorList>
            <person name="O'Connell R.J."/>
            <person name="Thon M.R."/>
            <person name="Hacquard S."/>
            <person name="Amyotte S.G."/>
            <person name="Kleemann J."/>
            <person name="Torres M.F."/>
            <person name="Damm U."/>
            <person name="Buiate E.A."/>
            <person name="Epstein L."/>
            <person name="Alkan N."/>
            <person name="Altmueller J."/>
            <person name="Alvarado-Balderrama L."/>
            <person name="Bauser C.A."/>
            <person name="Becker C."/>
            <person name="Birren B.W."/>
            <person name="Chen Z."/>
            <person name="Choi J."/>
            <person name="Crouch J.A."/>
            <person name="Duvick J.P."/>
            <person name="Farman M.A."/>
            <person name="Gan P."/>
            <person name="Heiman D."/>
            <person name="Henrissat B."/>
            <person name="Howard R.J."/>
            <person name="Kabbage M."/>
            <person name="Koch C."/>
            <person name="Kracher B."/>
            <person name="Kubo Y."/>
            <person name="Law A.D."/>
            <person name="Lebrun M.-H."/>
            <person name="Lee Y.-H."/>
            <person name="Miyara I."/>
            <person name="Moore N."/>
            <person name="Neumann U."/>
            <person name="Nordstroem K."/>
            <person name="Panaccione D.G."/>
            <person name="Panstruga R."/>
            <person name="Place M."/>
            <person name="Proctor R.H."/>
            <person name="Prusky D."/>
            <person name="Rech G."/>
            <person name="Reinhardt R."/>
            <person name="Rollins J.A."/>
            <person name="Rounsley S."/>
            <person name="Schardl C.L."/>
            <person name="Schwartz D.C."/>
            <person name="Shenoy N."/>
            <person name="Shirasu K."/>
            <person name="Sikhakolli U.R."/>
            <person name="Stueber K."/>
            <person name="Sukno S.A."/>
            <person name="Sweigard J.A."/>
            <person name="Takano Y."/>
            <person name="Takahara H."/>
            <person name="Trail F."/>
            <person name="van der Does H.C."/>
            <person name="Voll L.M."/>
            <person name="Will I."/>
            <person name="Young S."/>
            <person name="Zeng Q."/>
            <person name="Zhang J."/>
            <person name="Zhou S."/>
            <person name="Dickman M.B."/>
            <person name="Schulze-Lefert P."/>
            <person name="Ver Loren van Themaat E."/>
            <person name="Ma L.-J."/>
            <person name="Vaillancourt L.J."/>
        </authorList>
    </citation>
    <scope>NUCLEOTIDE SEQUENCE [LARGE SCALE GENOMIC DNA]</scope>
    <source>
        <strain evidence="2">IMI 349063</strain>
    </source>
</reference>
<dbReference type="AlphaFoldDB" id="H1VUM0"/>
<name>H1VUM0_COLHI</name>
<evidence type="ECO:0000313" key="2">
    <source>
        <dbReference type="Proteomes" id="UP000007174"/>
    </source>
</evidence>
<organism evidence="1 2">
    <name type="scientific">Colletotrichum higginsianum (strain IMI 349063)</name>
    <name type="common">Crucifer anthracnose fungus</name>
    <dbReference type="NCBI Taxonomy" id="759273"/>
    <lineage>
        <taxon>Eukaryota</taxon>
        <taxon>Fungi</taxon>
        <taxon>Dikarya</taxon>
        <taxon>Ascomycota</taxon>
        <taxon>Pezizomycotina</taxon>
        <taxon>Sordariomycetes</taxon>
        <taxon>Hypocreomycetidae</taxon>
        <taxon>Glomerellales</taxon>
        <taxon>Glomerellaceae</taxon>
        <taxon>Colletotrichum</taxon>
        <taxon>Colletotrichum destructivum species complex</taxon>
    </lineage>
</organism>
<sequence>MDNDGQRHVTMERIHEMIFTTFNDIHFDKGSKRGGFGIWGGCYLSQQDPRRRGIRRSCVASSTDELSDWPITEHSLIPHRTFSYRLNSRLPHLCVKPVSVSARPVRVRVPRGRNGSGHTGLNRQKSGTWGIHYSTTLQLQVACTGLSEPQNSASRTTKRRDITRRGNHSINVYCILQEGKVCQLAQRGLRWGMSGMWEPVGCRGMLLIAADERWMQGLDQLK</sequence>
<protein>
    <submittedName>
        <fullName evidence="1">Uncharacterized protein</fullName>
    </submittedName>
</protein>
<proteinExistence type="predicted"/>
<feature type="non-terminal residue" evidence="1">
    <location>
        <position position="222"/>
    </location>
</feature>